<reference evidence="3" key="1">
    <citation type="journal article" date="2019" name="Int. J. Syst. Evol. Microbiol.">
        <title>The Global Catalogue of Microorganisms (GCM) 10K type strain sequencing project: providing services to taxonomists for standard genome sequencing and annotation.</title>
        <authorList>
            <consortium name="The Broad Institute Genomics Platform"/>
            <consortium name="The Broad Institute Genome Sequencing Center for Infectious Disease"/>
            <person name="Wu L."/>
            <person name="Ma J."/>
        </authorList>
    </citation>
    <scope>NUCLEOTIDE SEQUENCE [LARGE SCALE GENOMIC DNA]</scope>
    <source>
        <strain evidence="3">CCUG 49339</strain>
    </source>
</reference>
<protein>
    <submittedName>
        <fullName evidence="2">Pyridoxamine 5'-phosphate oxidase family protein</fullName>
    </submittedName>
</protein>
<keyword evidence="3" id="KW-1185">Reference proteome</keyword>
<gene>
    <name evidence="2" type="ORF">ACFSCX_03725</name>
</gene>
<proteinExistence type="predicted"/>
<accession>A0ABW4LL74</accession>
<evidence type="ECO:0000259" key="1">
    <source>
        <dbReference type="Pfam" id="PF01243"/>
    </source>
</evidence>
<dbReference type="InterPro" id="IPR011576">
    <property type="entry name" value="Pyridox_Oxase_N"/>
</dbReference>
<feature type="domain" description="Pyridoxamine 5'-phosphate oxidase N-terminal" evidence="1">
    <location>
        <begin position="13"/>
        <end position="90"/>
    </location>
</feature>
<name>A0ABW4LL74_9BACI</name>
<evidence type="ECO:0000313" key="3">
    <source>
        <dbReference type="Proteomes" id="UP001597214"/>
    </source>
</evidence>
<dbReference type="Proteomes" id="UP001597214">
    <property type="component" value="Unassembled WGS sequence"/>
</dbReference>
<evidence type="ECO:0000313" key="2">
    <source>
        <dbReference type="EMBL" id="MFD1735666.1"/>
    </source>
</evidence>
<dbReference type="NCBIfam" id="NF005232">
    <property type="entry name" value="PRK06733.1"/>
    <property type="match status" value="1"/>
</dbReference>
<organism evidence="2 3">
    <name type="scientific">Bacillus salitolerans</name>
    <dbReference type="NCBI Taxonomy" id="1437434"/>
    <lineage>
        <taxon>Bacteria</taxon>
        <taxon>Bacillati</taxon>
        <taxon>Bacillota</taxon>
        <taxon>Bacilli</taxon>
        <taxon>Bacillales</taxon>
        <taxon>Bacillaceae</taxon>
        <taxon>Bacillus</taxon>
    </lineage>
</organism>
<comment type="caution">
    <text evidence="2">The sequence shown here is derived from an EMBL/GenBank/DDBJ whole genome shotgun (WGS) entry which is preliminary data.</text>
</comment>
<sequence length="151" mass="16951">MVNQVENLLPKGLFEVLQKERFLTISTVDYETGGPNITSVSWVFAPDPKHVLFAIDSRSRTVKNIENNPLVVLNLLAIESAYAISGNASIKIEKLNEVPLKLTLVEVNINEVRDVMFYGSKISVDPKFEKTYDKEAAAKLDRQVMEAIRKA</sequence>
<dbReference type="EMBL" id="JBHUEM010000003">
    <property type="protein sequence ID" value="MFD1735666.1"/>
    <property type="molecule type" value="Genomic_DNA"/>
</dbReference>
<dbReference type="Pfam" id="PF01243">
    <property type="entry name" value="PNPOx_N"/>
    <property type="match status" value="1"/>
</dbReference>
<dbReference type="Gene3D" id="2.30.110.10">
    <property type="entry name" value="Electron Transport, Fmn-binding Protein, Chain A"/>
    <property type="match status" value="1"/>
</dbReference>
<dbReference type="InterPro" id="IPR012349">
    <property type="entry name" value="Split_barrel_FMN-bd"/>
</dbReference>
<dbReference type="SUPFAM" id="SSF50475">
    <property type="entry name" value="FMN-binding split barrel"/>
    <property type="match status" value="1"/>
</dbReference>
<dbReference type="RefSeq" id="WP_377926771.1">
    <property type="nucleotide sequence ID" value="NZ_JBHUEM010000003.1"/>
</dbReference>